<proteinExistence type="predicted"/>
<keyword evidence="2" id="KW-1185">Reference proteome</keyword>
<accession>A0ABY9G3V7</accession>
<gene>
    <name evidence="1" type="ORF">PSH57_15390</name>
</gene>
<name>A0ABY9G3V7_9PSED</name>
<sequence>MDVLSKLDLERLLSDRLPQCIVTCSINEDGCLSINVAGPGTNQFTISQIERSHYHGEEGIHRLVREILEEMVMSRQDTHLLD</sequence>
<protein>
    <recommendedName>
        <fullName evidence="3">DUF1652 domain-containing protein</fullName>
    </recommendedName>
</protein>
<organism evidence="1 2">
    <name type="scientific">Pseudomonas hefeiensis</name>
    <dbReference type="NCBI Taxonomy" id="2738125"/>
    <lineage>
        <taxon>Bacteria</taxon>
        <taxon>Pseudomonadati</taxon>
        <taxon>Pseudomonadota</taxon>
        <taxon>Gammaproteobacteria</taxon>
        <taxon>Pseudomonadales</taxon>
        <taxon>Pseudomonadaceae</taxon>
        <taxon>Pseudomonas</taxon>
    </lineage>
</organism>
<evidence type="ECO:0000313" key="2">
    <source>
        <dbReference type="Proteomes" id="UP001230339"/>
    </source>
</evidence>
<evidence type="ECO:0008006" key="3">
    <source>
        <dbReference type="Google" id="ProtNLM"/>
    </source>
</evidence>
<evidence type="ECO:0000313" key="1">
    <source>
        <dbReference type="EMBL" id="WLH10296.1"/>
    </source>
</evidence>
<dbReference type="EMBL" id="CP117449">
    <property type="protein sequence ID" value="WLH10296.1"/>
    <property type="molecule type" value="Genomic_DNA"/>
</dbReference>
<dbReference type="Proteomes" id="UP001230339">
    <property type="component" value="Chromosome"/>
</dbReference>
<reference evidence="1 2" key="1">
    <citation type="submission" date="2023-02" db="EMBL/GenBank/DDBJ databases">
        <title>Evolution of Hrp T3SS in non-pathogenic Pseudomonas fluorescens.</title>
        <authorList>
            <person name="Liao K."/>
            <person name="Wei H."/>
            <person name="Gu Y."/>
        </authorList>
    </citation>
    <scope>NUCLEOTIDE SEQUENCE [LARGE SCALE GENOMIC DNA]</scope>
    <source>
        <strain evidence="1 2">FP205</strain>
    </source>
</reference>